<evidence type="ECO:0000313" key="10">
    <source>
        <dbReference type="Proteomes" id="UP001262582"/>
    </source>
</evidence>
<dbReference type="Gene3D" id="2.40.160.60">
    <property type="entry name" value="Outer membrane protein transport protein (OMPP1/FadL/TodX)"/>
    <property type="match status" value="1"/>
</dbReference>
<proteinExistence type="inferred from homology"/>
<dbReference type="EMBL" id="JAVRHK010000002">
    <property type="protein sequence ID" value="MDT0675752.1"/>
    <property type="molecule type" value="Genomic_DNA"/>
</dbReference>
<dbReference type="PANTHER" id="PTHR35093">
    <property type="entry name" value="OUTER MEMBRANE PROTEIN NMB0088-RELATED"/>
    <property type="match status" value="1"/>
</dbReference>
<evidence type="ECO:0000256" key="1">
    <source>
        <dbReference type="ARBA" id="ARBA00004571"/>
    </source>
</evidence>
<dbReference type="InterPro" id="IPR005017">
    <property type="entry name" value="OMPP1/FadL/TodX"/>
</dbReference>
<comment type="caution">
    <text evidence="9">The sequence shown here is derived from an EMBL/GenBank/DDBJ whole genome shotgun (WGS) entry which is preliminary data.</text>
</comment>
<keyword evidence="4" id="KW-0812">Transmembrane</keyword>
<comment type="similarity">
    <text evidence="2">Belongs to the OmpP1/FadL family.</text>
</comment>
<sequence>MKKLLLIFTIIMVGALSASAQTSLDAYRYSSEELTGTARFQAMSGAFGALGGDLSALNVNPAGSAVFLNSFASFTMDRRSSENEVNYFNEYTSNEDSNYNFSQAGGILVFNGSNDSNWRKFTLGVNYAETNNYDDSFIAQGVNNNSIDNYFLGYAEGVPLDLLETVEGESVAELYSYLGESYGYGEQQALLGYQGYIINPVSTDLENTSYTSAIAGSAFDQRYSFASTGLNGKLSFNFATQYQDFLYLGINLNSHFLNYENSSVFIETNNNTASDVDYVEFRNRLNTAGDGFSFQVGAIAKVGEKLRLGAAYESPTWYNIREEASQSLETDHATEGTSVVDPNIINVYPDYTLQTPGKITGSAAVLFGGSGLISFDYSYKDYTDMEFRPENNIDFEIENANIENDFRAASSYRVGGEYRIQNFSLRAGYRFEQSPYENETTVSDLTGYSGGVGFNFGTVKLDLAYSRAEYSTATPLFNVGLTDAPEIDRNLSNIILTLSFGL</sequence>
<dbReference type="PANTHER" id="PTHR35093:SF8">
    <property type="entry name" value="OUTER MEMBRANE PROTEIN NMB0088-RELATED"/>
    <property type="match status" value="1"/>
</dbReference>
<protein>
    <submittedName>
        <fullName evidence="9">Outer membrane protein transport protein</fullName>
    </submittedName>
</protein>
<keyword evidence="6" id="KW-0472">Membrane</keyword>
<reference evidence="9 10" key="1">
    <citation type="submission" date="2023-09" db="EMBL/GenBank/DDBJ databases">
        <authorList>
            <person name="Rey-Velasco X."/>
        </authorList>
    </citation>
    <scope>NUCLEOTIDE SEQUENCE [LARGE SCALE GENOMIC DNA]</scope>
    <source>
        <strain evidence="9 10">F117</strain>
    </source>
</reference>
<dbReference type="Pfam" id="PF03349">
    <property type="entry name" value="Toluene_X"/>
    <property type="match status" value="1"/>
</dbReference>
<dbReference type="SUPFAM" id="SSF56935">
    <property type="entry name" value="Porins"/>
    <property type="match status" value="1"/>
</dbReference>
<evidence type="ECO:0000256" key="4">
    <source>
        <dbReference type="ARBA" id="ARBA00022692"/>
    </source>
</evidence>
<evidence type="ECO:0000256" key="5">
    <source>
        <dbReference type="ARBA" id="ARBA00022729"/>
    </source>
</evidence>
<comment type="subcellular location">
    <subcellularLocation>
        <location evidence="1">Cell outer membrane</location>
        <topology evidence="1">Multi-pass membrane protein</topology>
    </subcellularLocation>
</comment>
<keyword evidence="3" id="KW-1134">Transmembrane beta strand</keyword>
<feature type="signal peptide" evidence="8">
    <location>
        <begin position="1"/>
        <end position="20"/>
    </location>
</feature>
<evidence type="ECO:0000313" key="9">
    <source>
        <dbReference type="EMBL" id="MDT0675752.1"/>
    </source>
</evidence>
<keyword evidence="5 8" id="KW-0732">Signal</keyword>
<evidence type="ECO:0000256" key="2">
    <source>
        <dbReference type="ARBA" id="ARBA00008163"/>
    </source>
</evidence>
<evidence type="ECO:0000256" key="3">
    <source>
        <dbReference type="ARBA" id="ARBA00022452"/>
    </source>
</evidence>
<accession>A0ABU3D2K0</accession>
<evidence type="ECO:0000256" key="6">
    <source>
        <dbReference type="ARBA" id="ARBA00023136"/>
    </source>
</evidence>
<dbReference type="Proteomes" id="UP001262582">
    <property type="component" value="Unassembled WGS sequence"/>
</dbReference>
<evidence type="ECO:0000256" key="7">
    <source>
        <dbReference type="ARBA" id="ARBA00023237"/>
    </source>
</evidence>
<organism evidence="9 10">
    <name type="scientific">Autumnicola musiva</name>
    <dbReference type="NCBI Taxonomy" id="3075589"/>
    <lineage>
        <taxon>Bacteria</taxon>
        <taxon>Pseudomonadati</taxon>
        <taxon>Bacteroidota</taxon>
        <taxon>Flavobacteriia</taxon>
        <taxon>Flavobacteriales</taxon>
        <taxon>Flavobacteriaceae</taxon>
        <taxon>Autumnicola</taxon>
    </lineage>
</organism>
<name>A0ABU3D2K0_9FLAO</name>
<keyword evidence="7" id="KW-0998">Cell outer membrane</keyword>
<feature type="chain" id="PRO_5045253278" evidence="8">
    <location>
        <begin position="21"/>
        <end position="502"/>
    </location>
</feature>
<dbReference type="RefSeq" id="WP_311502148.1">
    <property type="nucleotide sequence ID" value="NZ_JAVRHK010000002.1"/>
</dbReference>
<keyword evidence="10" id="KW-1185">Reference proteome</keyword>
<evidence type="ECO:0000256" key="8">
    <source>
        <dbReference type="SAM" id="SignalP"/>
    </source>
</evidence>
<gene>
    <name evidence="9" type="ORF">RM539_04030</name>
</gene>